<evidence type="ECO:0000256" key="9">
    <source>
        <dbReference type="ARBA" id="ARBA00034328"/>
    </source>
</evidence>
<evidence type="ECO:0000256" key="2">
    <source>
        <dbReference type="ARBA" id="ARBA00022630"/>
    </source>
</evidence>
<dbReference type="Pfam" id="PF08028">
    <property type="entry name" value="Acyl-CoA_dh_2"/>
    <property type="match status" value="1"/>
</dbReference>
<keyword evidence="6" id="KW-0503">Monooxygenase</keyword>
<dbReference type="Gene3D" id="1.20.140.10">
    <property type="entry name" value="Butyryl-CoA Dehydrogenase, subunit A, domain 3"/>
    <property type="match status" value="1"/>
</dbReference>
<dbReference type="EMBL" id="QLIX01000005">
    <property type="protein sequence ID" value="RAI59372.1"/>
    <property type="molecule type" value="Genomic_DNA"/>
</dbReference>
<keyword evidence="5" id="KW-0560">Oxidoreductase</keyword>
<dbReference type="PANTHER" id="PTHR43884:SF12">
    <property type="entry name" value="ISOVALERYL-COA DEHYDROGENASE, MITOCHONDRIAL-RELATED"/>
    <property type="match status" value="1"/>
</dbReference>
<evidence type="ECO:0000259" key="16">
    <source>
        <dbReference type="Pfam" id="PF08028"/>
    </source>
</evidence>
<dbReference type="InterPro" id="IPR013107">
    <property type="entry name" value="Acyl-CoA_DH_C"/>
</dbReference>
<dbReference type="EC" id="1.14.14.21" evidence="9"/>
<accession>A0A327MAL8</accession>
<reference evidence="18" key="1">
    <citation type="submission" date="2018-06" db="EMBL/GenBank/DDBJ databases">
        <authorList>
            <person name="Khan S.A."/>
        </authorList>
    </citation>
    <scope>NUCLEOTIDE SEQUENCE [LARGE SCALE GENOMIC DNA]</scope>
    <source>
        <strain evidence="18">DB-1506</strain>
    </source>
</reference>
<evidence type="ECO:0000256" key="13">
    <source>
        <dbReference type="ARBA" id="ARBA00049456"/>
    </source>
</evidence>
<comment type="catalytic activity">
    <reaction evidence="12">
        <text>dibenzothiophene 5-oxide + FMNH2 + O2 = dibenzothiophene 5,5-dioxide + FMN + H2O + H(+)</text>
        <dbReference type="Rhea" id="RHEA:49080"/>
        <dbReference type="ChEBI" id="CHEBI:15377"/>
        <dbReference type="ChEBI" id="CHEBI:15378"/>
        <dbReference type="ChEBI" id="CHEBI:15379"/>
        <dbReference type="ChEBI" id="CHEBI:23683"/>
        <dbReference type="ChEBI" id="CHEBI:57618"/>
        <dbReference type="ChEBI" id="CHEBI:58210"/>
        <dbReference type="ChEBI" id="CHEBI:90356"/>
    </reaction>
</comment>
<comment type="catalytic activity">
    <reaction evidence="11">
        <text>dibenzothiophene + FMNH2 + O2 = dibenzothiophene 5-oxide + FMN + H2O + H(+)</text>
        <dbReference type="Rhea" id="RHEA:49076"/>
        <dbReference type="ChEBI" id="CHEBI:15377"/>
        <dbReference type="ChEBI" id="CHEBI:15378"/>
        <dbReference type="ChEBI" id="CHEBI:15379"/>
        <dbReference type="ChEBI" id="CHEBI:23681"/>
        <dbReference type="ChEBI" id="CHEBI:23683"/>
        <dbReference type="ChEBI" id="CHEBI:57618"/>
        <dbReference type="ChEBI" id="CHEBI:58210"/>
    </reaction>
</comment>
<evidence type="ECO:0000256" key="1">
    <source>
        <dbReference type="ARBA" id="ARBA00004496"/>
    </source>
</evidence>
<evidence type="ECO:0000313" key="18">
    <source>
        <dbReference type="Proteomes" id="UP000249065"/>
    </source>
</evidence>
<gene>
    <name evidence="17" type="ORF">DOO78_10135</name>
</gene>
<proteinExistence type="inferred from homology"/>
<dbReference type="Pfam" id="PF02770">
    <property type="entry name" value="Acyl-CoA_dh_M"/>
    <property type="match status" value="1"/>
</dbReference>
<evidence type="ECO:0000259" key="14">
    <source>
        <dbReference type="Pfam" id="PF02770"/>
    </source>
</evidence>
<keyword evidence="18" id="KW-1185">Reference proteome</keyword>
<evidence type="ECO:0000256" key="6">
    <source>
        <dbReference type="ARBA" id="ARBA00023033"/>
    </source>
</evidence>
<dbReference type="AlphaFoldDB" id="A0A327MAL8"/>
<comment type="pathway">
    <text evidence="7">Sulfur metabolism; dibenzothiophene degradation.</text>
</comment>
<sequence length="425" mass="46308">MSGAAGRDAPIFDPAAFRLTAEEAALAARVREFGQAVLAPRAARWDREASFPTENYRDMHANGLLGIGIPVAEGGLGAGFRAYCLAAAEMGRYCGATALTWNMHVCSTLWTGALTEDLEMAPALRAEHRRRRARHYARILRDGAVYAQPFSEGGAAAAGGVAFGTTARRVPGGFLVSGRKIFASLAGHADYYGILCTETHEGEARLSRRDTLYLAVPRDAPGVSVQGEWDPLGMRGTVSRNLLFQDVFVEEEAALMPPGLYFQAASRWPHMFMTLSPTYMGLAQAAYDFTVAYLRGEWPNMGGGGMPPVKRRMYPTKQVAVAEMRVMLEQTKALWFQAVGEARADPGKESMLRAWAAQHTVMENAAALAAKAVRTCGGQAMLKSLPLERLYRDARCGSLMLPWTAELCIDRIGREALYEKGETDD</sequence>
<dbReference type="PIRSF" id="PIRSF016578">
    <property type="entry name" value="HsaA"/>
    <property type="match status" value="1"/>
</dbReference>
<evidence type="ECO:0000256" key="3">
    <source>
        <dbReference type="ARBA" id="ARBA00022643"/>
    </source>
</evidence>
<dbReference type="OrthoDB" id="2986495at2"/>
<dbReference type="InterPro" id="IPR046373">
    <property type="entry name" value="Acyl-CoA_Oxase/DH_mid-dom_sf"/>
</dbReference>
<dbReference type="Proteomes" id="UP000249065">
    <property type="component" value="Unassembled WGS sequence"/>
</dbReference>
<keyword evidence="4" id="KW-0547">Nucleotide-binding</keyword>
<dbReference type="Gene3D" id="2.40.110.10">
    <property type="entry name" value="Butyryl-CoA Dehydrogenase, subunit A, domain 2"/>
    <property type="match status" value="1"/>
</dbReference>
<evidence type="ECO:0000256" key="8">
    <source>
        <dbReference type="ARBA" id="ARBA00034317"/>
    </source>
</evidence>
<comment type="subcellular location">
    <subcellularLocation>
        <location evidence="1">Cytoplasm</location>
    </subcellularLocation>
</comment>
<organism evidence="17 18">
    <name type="scientific">Roseicella frigidaeris</name>
    <dbReference type="NCBI Taxonomy" id="2230885"/>
    <lineage>
        <taxon>Bacteria</taxon>
        <taxon>Pseudomonadati</taxon>
        <taxon>Pseudomonadota</taxon>
        <taxon>Alphaproteobacteria</taxon>
        <taxon>Acetobacterales</taxon>
        <taxon>Roseomonadaceae</taxon>
        <taxon>Roseicella</taxon>
    </lineage>
</organism>
<dbReference type="SUPFAM" id="SSF56645">
    <property type="entry name" value="Acyl-CoA dehydrogenase NM domain-like"/>
    <property type="match status" value="1"/>
</dbReference>
<evidence type="ECO:0000256" key="7">
    <source>
        <dbReference type="ARBA" id="ARBA00034307"/>
    </source>
</evidence>
<dbReference type="GO" id="GO:0050660">
    <property type="term" value="F:flavin adenine dinucleotide binding"/>
    <property type="evidence" value="ECO:0007669"/>
    <property type="project" value="InterPro"/>
</dbReference>
<evidence type="ECO:0000256" key="10">
    <source>
        <dbReference type="ARBA" id="ARBA00034345"/>
    </source>
</evidence>
<feature type="domain" description="Acyl-CoA dehydrogenase C-terminal" evidence="16">
    <location>
        <begin position="275"/>
        <end position="396"/>
    </location>
</feature>
<comment type="catalytic activity">
    <reaction evidence="13">
        <text>dibenzothiophene + 2 FMNH2 + 2 O2 = dibenzothiophene 5,5-dioxide + 2 FMN + 2 H2O + 2 H(+)</text>
        <dbReference type="Rhea" id="RHEA:49072"/>
        <dbReference type="ChEBI" id="CHEBI:15377"/>
        <dbReference type="ChEBI" id="CHEBI:15378"/>
        <dbReference type="ChEBI" id="CHEBI:15379"/>
        <dbReference type="ChEBI" id="CHEBI:23681"/>
        <dbReference type="ChEBI" id="CHEBI:57618"/>
        <dbReference type="ChEBI" id="CHEBI:58210"/>
        <dbReference type="ChEBI" id="CHEBI:90356"/>
        <dbReference type="EC" id="1.14.14.21"/>
    </reaction>
</comment>
<dbReference type="CDD" id="cd00567">
    <property type="entry name" value="ACAD"/>
    <property type="match status" value="1"/>
</dbReference>
<dbReference type="GO" id="GO:0004497">
    <property type="term" value="F:monooxygenase activity"/>
    <property type="evidence" value="ECO:0007669"/>
    <property type="project" value="UniProtKB-KW"/>
</dbReference>
<evidence type="ECO:0000256" key="11">
    <source>
        <dbReference type="ARBA" id="ARBA00047859"/>
    </source>
</evidence>
<evidence type="ECO:0000259" key="15">
    <source>
        <dbReference type="Pfam" id="PF02771"/>
    </source>
</evidence>
<dbReference type="Gene3D" id="1.10.540.10">
    <property type="entry name" value="Acyl-CoA dehydrogenase/oxidase, N-terminal domain"/>
    <property type="match status" value="1"/>
</dbReference>
<dbReference type="InterPro" id="IPR013786">
    <property type="entry name" value="AcylCoA_DH/ox_N"/>
</dbReference>
<dbReference type="InterPro" id="IPR037069">
    <property type="entry name" value="AcylCoA_DH/ox_N_sf"/>
</dbReference>
<dbReference type="GO" id="GO:0003995">
    <property type="term" value="F:acyl-CoA dehydrogenase activity"/>
    <property type="evidence" value="ECO:0007669"/>
    <property type="project" value="TreeGrafter"/>
</dbReference>
<protein>
    <recommendedName>
        <fullName evidence="10">Dibenzothiophene monooxygenase</fullName>
        <ecNumber evidence="9">1.14.14.21</ecNumber>
    </recommendedName>
</protein>
<keyword evidence="2" id="KW-0285">Flavoprotein</keyword>
<dbReference type="Pfam" id="PF02771">
    <property type="entry name" value="Acyl-CoA_dh_N"/>
    <property type="match status" value="1"/>
</dbReference>
<dbReference type="RefSeq" id="WP_111469629.1">
    <property type="nucleotide sequence ID" value="NZ_QLIX01000005.1"/>
</dbReference>
<dbReference type="InterPro" id="IPR009100">
    <property type="entry name" value="AcylCoA_DH/oxidase_NM_dom_sf"/>
</dbReference>
<feature type="domain" description="Acyl-CoA oxidase/dehydrogenase middle" evidence="14">
    <location>
        <begin position="164"/>
        <end position="247"/>
    </location>
</feature>
<evidence type="ECO:0000256" key="4">
    <source>
        <dbReference type="ARBA" id="ARBA00022741"/>
    </source>
</evidence>
<dbReference type="InterPro" id="IPR006091">
    <property type="entry name" value="Acyl-CoA_Oxase/DH_mid-dom"/>
</dbReference>
<keyword evidence="3" id="KW-0288">FMN</keyword>
<dbReference type="SUPFAM" id="SSF47203">
    <property type="entry name" value="Acyl-CoA dehydrogenase C-terminal domain-like"/>
    <property type="match status" value="1"/>
</dbReference>
<dbReference type="PANTHER" id="PTHR43884">
    <property type="entry name" value="ACYL-COA DEHYDROGENASE"/>
    <property type="match status" value="1"/>
</dbReference>
<evidence type="ECO:0000313" key="17">
    <source>
        <dbReference type="EMBL" id="RAI59372.1"/>
    </source>
</evidence>
<dbReference type="InterPro" id="IPR036250">
    <property type="entry name" value="AcylCo_DH-like_C"/>
</dbReference>
<dbReference type="GO" id="GO:0005737">
    <property type="term" value="C:cytoplasm"/>
    <property type="evidence" value="ECO:0007669"/>
    <property type="project" value="UniProtKB-SubCell"/>
</dbReference>
<evidence type="ECO:0000256" key="5">
    <source>
        <dbReference type="ARBA" id="ARBA00023002"/>
    </source>
</evidence>
<comment type="similarity">
    <text evidence="8">Belongs to the DszC flavin monooxygenase family.</text>
</comment>
<name>A0A327MAL8_9PROT</name>
<evidence type="ECO:0000256" key="12">
    <source>
        <dbReference type="ARBA" id="ARBA00048445"/>
    </source>
</evidence>
<feature type="domain" description="Acyl-CoA dehydrogenase/oxidase N-terminal" evidence="15">
    <location>
        <begin position="20"/>
        <end position="105"/>
    </location>
</feature>
<comment type="caution">
    <text evidence="17">The sequence shown here is derived from an EMBL/GenBank/DDBJ whole genome shotgun (WGS) entry which is preliminary data.</text>
</comment>